<dbReference type="GO" id="GO:0005886">
    <property type="term" value="C:plasma membrane"/>
    <property type="evidence" value="ECO:0007669"/>
    <property type="project" value="UniProtKB-SubCell"/>
</dbReference>
<sequence>MGVRDTLWTLGFSKIAQTTPLRVVRGVFVRGRGALPGAMTVPRAPLLVALLVLLLTAGVCKQNAAHVTPGASAEARTDGRNLLGLIMEKARLTRPPKQDEVIGLHTTRKQEVSLGTRENDEVTGLHATRKQEVSLGTREKDEVNRSHHGERTIKVFPRDLRQKEKFIKHLTGPLYFNPKCRKHFYRLYHNTRDCTVPAYYKRCALLLTRLAGSQRCAER</sequence>
<keyword evidence="6" id="KW-0732">Signal</keyword>
<reference evidence="10" key="2">
    <citation type="submission" date="2020-02" db="EMBL/GenBank/DDBJ databases">
        <title>Esox lucius (northern pike) genome, fEsoLuc1, primary haplotype.</title>
        <authorList>
            <person name="Myers G."/>
            <person name="Karagic N."/>
            <person name="Meyer A."/>
            <person name="Pippel M."/>
            <person name="Reichard M."/>
            <person name="Winkler S."/>
            <person name="Tracey A."/>
            <person name="Sims Y."/>
            <person name="Howe K."/>
            <person name="Rhie A."/>
            <person name="Formenti G."/>
            <person name="Durbin R."/>
            <person name="Fedrigo O."/>
            <person name="Jarvis E.D."/>
        </authorList>
    </citation>
    <scope>NUCLEOTIDE SEQUENCE [LARGE SCALE GENOMIC DNA]</scope>
</reference>
<dbReference type="OMA" id="QDEVHVR"/>
<evidence type="ECO:0000256" key="5">
    <source>
        <dbReference type="ARBA" id="ARBA00022525"/>
    </source>
</evidence>
<evidence type="ECO:0000313" key="10">
    <source>
        <dbReference type="Ensembl" id="ENSELUP00000038332.2"/>
    </source>
</evidence>
<keyword evidence="8" id="KW-1015">Disulfide bond</keyword>
<evidence type="ECO:0000256" key="7">
    <source>
        <dbReference type="ARBA" id="ARBA00023136"/>
    </source>
</evidence>
<protein>
    <recommendedName>
        <fullName evidence="12">ALK and LTK ligand 2a</fullName>
    </recommendedName>
</protein>
<evidence type="ECO:0000313" key="11">
    <source>
        <dbReference type="Proteomes" id="UP000265140"/>
    </source>
</evidence>
<evidence type="ECO:0000256" key="4">
    <source>
        <dbReference type="ARBA" id="ARBA00022514"/>
    </source>
</evidence>
<name>A0A3P9AC51_ESOLU</name>
<proteinExistence type="inferred from homology"/>
<evidence type="ECO:0000256" key="3">
    <source>
        <dbReference type="ARBA" id="ARBA00022475"/>
    </source>
</evidence>
<dbReference type="Ensembl" id="ENSELUT00000028694.3">
    <property type="protein sequence ID" value="ENSELUP00000038332.2"/>
    <property type="gene ID" value="ENSELUG00000000750.3"/>
</dbReference>
<dbReference type="Pfam" id="PF15129">
    <property type="entry name" value="ALKL1_2"/>
    <property type="match status" value="1"/>
</dbReference>
<reference evidence="10" key="4">
    <citation type="submission" date="2025-09" db="UniProtKB">
        <authorList>
            <consortium name="Ensembl"/>
        </authorList>
    </citation>
    <scope>IDENTIFICATION</scope>
</reference>
<dbReference type="PANTHER" id="PTHR28676:SF2">
    <property type="entry name" value="ALK AND LTK LIGAND 2"/>
    <property type="match status" value="1"/>
</dbReference>
<keyword evidence="5" id="KW-0964">Secreted</keyword>
<dbReference type="GO" id="GO:0005125">
    <property type="term" value="F:cytokine activity"/>
    <property type="evidence" value="ECO:0007669"/>
    <property type="project" value="UniProtKB-KW"/>
</dbReference>
<dbReference type="GO" id="GO:0030971">
    <property type="term" value="F:receptor tyrosine kinase binding"/>
    <property type="evidence" value="ECO:0007669"/>
    <property type="project" value="InterPro"/>
</dbReference>
<keyword evidence="7" id="KW-0472">Membrane</keyword>
<comment type="subcellular location">
    <subcellularLocation>
        <location evidence="1">Cell membrane</location>
    </subcellularLocation>
    <subcellularLocation>
        <location evidence="2">Secreted</location>
    </subcellularLocation>
</comment>
<dbReference type="STRING" id="8010.ENSELUP00000038332"/>
<dbReference type="GO" id="GO:0070374">
    <property type="term" value="P:positive regulation of ERK1 and ERK2 cascade"/>
    <property type="evidence" value="ECO:0007669"/>
    <property type="project" value="TreeGrafter"/>
</dbReference>
<evidence type="ECO:0000256" key="2">
    <source>
        <dbReference type="ARBA" id="ARBA00004613"/>
    </source>
</evidence>
<keyword evidence="4" id="KW-0202">Cytokine</keyword>
<dbReference type="GO" id="GO:0005615">
    <property type="term" value="C:extracellular space"/>
    <property type="evidence" value="ECO:0007669"/>
    <property type="project" value="UniProtKB-KW"/>
</dbReference>
<keyword evidence="3" id="KW-1003">Cell membrane</keyword>
<evidence type="ECO:0008006" key="12">
    <source>
        <dbReference type="Google" id="ProtNLM"/>
    </source>
</evidence>
<dbReference type="GO" id="GO:0030298">
    <property type="term" value="F:receptor signaling protein tyrosine kinase activator activity"/>
    <property type="evidence" value="ECO:0007669"/>
    <property type="project" value="InterPro"/>
</dbReference>
<dbReference type="InParanoid" id="A0A3P9AC51"/>
<dbReference type="AlphaFoldDB" id="A0A3P9AC51"/>
<evidence type="ECO:0000256" key="1">
    <source>
        <dbReference type="ARBA" id="ARBA00004236"/>
    </source>
</evidence>
<dbReference type="InterPro" id="IPR029364">
    <property type="entry name" value="ALKL1/2"/>
</dbReference>
<accession>A0A3P9AC51</accession>
<dbReference type="PANTHER" id="PTHR28676">
    <property type="entry name" value="ALK AND LTK LIGAND 2-RELATED"/>
    <property type="match status" value="1"/>
</dbReference>
<keyword evidence="11" id="KW-1185">Reference proteome</keyword>
<evidence type="ECO:0000256" key="9">
    <source>
        <dbReference type="ARBA" id="ARBA00033741"/>
    </source>
</evidence>
<dbReference type="Bgee" id="ENSELUG00000000750">
    <property type="expression patterns" value="Expressed in stomach and 7 other cell types or tissues"/>
</dbReference>
<dbReference type="Proteomes" id="UP000265140">
    <property type="component" value="Chromosome 15"/>
</dbReference>
<organism evidence="10 11">
    <name type="scientific">Esox lucius</name>
    <name type="common">Northern pike</name>
    <dbReference type="NCBI Taxonomy" id="8010"/>
    <lineage>
        <taxon>Eukaryota</taxon>
        <taxon>Metazoa</taxon>
        <taxon>Chordata</taxon>
        <taxon>Craniata</taxon>
        <taxon>Vertebrata</taxon>
        <taxon>Euteleostomi</taxon>
        <taxon>Actinopterygii</taxon>
        <taxon>Neopterygii</taxon>
        <taxon>Teleostei</taxon>
        <taxon>Protacanthopterygii</taxon>
        <taxon>Esociformes</taxon>
        <taxon>Esocidae</taxon>
        <taxon>Esox</taxon>
    </lineage>
</organism>
<comment type="similarity">
    <text evidence="9">Belongs to the ALKAL family.</text>
</comment>
<dbReference type="GeneTree" id="ENSGT00940000159969"/>
<evidence type="ECO:0000256" key="6">
    <source>
        <dbReference type="ARBA" id="ARBA00022729"/>
    </source>
</evidence>
<reference evidence="11" key="1">
    <citation type="journal article" date="2014" name="PLoS ONE">
        <title>The genome and linkage map of the northern pike (Esox lucius): conserved synteny revealed between the salmonid sister group and the Neoteleostei.</title>
        <authorList>
            <person name="Rondeau E.B."/>
            <person name="Minkley D.R."/>
            <person name="Leong J.S."/>
            <person name="Messmer A.M."/>
            <person name="Jantzen J.R."/>
            <person name="von Schalburg K.R."/>
            <person name="Lemon C."/>
            <person name="Bird N.H."/>
            <person name="Koop B.F."/>
        </authorList>
    </citation>
    <scope>NUCLEOTIDE SEQUENCE</scope>
</reference>
<dbReference type="GO" id="GO:0070378">
    <property type="term" value="P:positive regulation of ERK5 cascade"/>
    <property type="evidence" value="ECO:0007669"/>
    <property type="project" value="TreeGrafter"/>
</dbReference>
<evidence type="ECO:0000256" key="8">
    <source>
        <dbReference type="ARBA" id="ARBA00023157"/>
    </source>
</evidence>
<reference evidence="10" key="3">
    <citation type="submission" date="2025-08" db="UniProtKB">
        <authorList>
            <consortium name="Ensembl"/>
        </authorList>
    </citation>
    <scope>IDENTIFICATION</scope>
</reference>